<comment type="caution">
    <text evidence="2">The sequence shown here is derived from an EMBL/GenBank/DDBJ whole genome shotgun (WGS) entry which is preliminary data.</text>
</comment>
<dbReference type="EMBL" id="BGPR01000725">
    <property type="protein sequence ID" value="GBM33131.1"/>
    <property type="molecule type" value="Genomic_DNA"/>
</dbReference>
<dbReference type="AlphaFoldDB" id="A0A4Y2EW88"/>
<evidence type="ECO:0000313" key="3">
    <source>
        <dbReference type="Proteomes" id="UP000499080"/>
    </source>
</evidence>
<name>A0A4Y2EW88_ARAVE</name>
<accession>A0A4Y2EW88</accession>
<protein>
    <submittedName>
        <fullName evidence="2">Uncharacterized protein</fullName>
    </submittedName>
</protein>
<reference evidence="2 3" key="1">
    <citation type="journal article" date="2019" name="Sci. Rep.">
        <title>Orb-weaving spider Araneus ventricosus genome elucidates the spidroin gene catalogue.</title>
        <authorList>
            <person name="Kono N."/>
            <person name="Nakamura H."/>
            <person name="Ohtoshi R."/>
            <person name="Moran D.A.P."/>
            <person name="Shinohara A."/>
            <person name="Yoshida Y."/>
            <person name="Fujiwara M."/>
            <person name="Mori M."/>
            <person name="Tomita M."/>
            <person name="Arakawa K."/>
        </authorList>
    </citation>
    <scope>NUCLEOTIDE SEQUENCE [LARGE SCALE GENOMIC DNA]</scope>
</reference>
<evidence type="ECO:0000256" key="1">
    <source>
        <dbReference type="SAM" id="MobiDB-lite"/>
    </source>
</evidence>
<dbReference type="Proteomes" id="UP000499080">
    <property type="component" value="Unassembled WGS sequence"/>
</dbReference>
<feature type="compositionally biased region" description="Polar residues" evidence="1">
    <location>
        <begin position="1"/>
        <end position="11"/>
    </location>
</feature>
<gene>
    <name evidence="2" type="ORF">AVEN_56764_1</name>
</gene>
<keyword evidence="3" id="KW-1185">Reference proteome</keyword>
<sequence>MPAQVSPSSIDRSSKLRGTSPAPLPQHRPSPSAPASIQPLCPSLDPAPLQEERPSIGTEATQPFSCPPGKRNPAF</sequence>
<feature type="compositionally biased region" description="Pro residues" evidence="1">
    <location>
        <begin position="22"/>
        <end position="32"/>
    </location>
</feature>
<proteinExistence type="predicted"/>
<feature type="region of interest" description="Disordered" evidence="1">
    <location>
        <begin position="1"/>
        <end position="75"/>
    </location>
</feature>
<evidence type="ECO:0000313" key="2">
    <source>
        <dbReference type="EMBL" id="GBM33131.1"/>
    </source>
</evidence>
<organism evidence="2 3">
    <name type="scientific">Araneus ventricosus</name>
    <name type="common">Orbweaver spider</name>
    <name type="synonym">Epeira ventricosa</name>
    <dbReference type="NCBI Taxonomy" id="182803"/>
    <lineage>
        <taxon>Eukaryota</taxon>
        <taxon>Metazoa</taxon>
        <taxon>Ecdysozoa</taxon>
        <taxon>Arthropoda</taxon>
        <taxon>Chelicerata</taxon>
        <taxon>Arachnida</taxon>
        <taxon>Araneae</taxon>
        <taxon>Araneomorphae</taxon>
        <taxon>Entelegynae</taxon>
        <taxon>Araneoidea</taxon>
        <taxon>Araneidae</taxon>
        <taxon>Araneus</taxon>
    </lineage>
</organism>